<dbReference type="NCBIfam" id="NF006293">
    <property type="entry name" value="PRK08476.1"/>
    <property type="match status" value="1"/>
</dbReference>
<dbReference type="Proteomes" id="UP000593580">
    <property type="component" value="Chromosome"/>
</dbReference>
<evidence type="ECO:0000256" key="12">
    <source>
        <dbReference type="ARBA" id="ARBA00037847"/>
    </source>
</evidence>
<dbReference type="InterPro" id="IPR002146">
    <property type="entry name" value="ATP_synth_b/b'su_bac/chlpt"/>
</dbReference>
<name>A0A7M1B6H5_9BACT</name>
<dbReference type="PANTHER" id="PTHR33445:SF1">
    <property type="entry name" value="ATP SYNTHASE SUBUNIT B"/>
    <property type="match status" value="1"/>
</dbReference>
<keyword evidence="17" id="KW-1185">Reference proteome</keyword>
<keyword evidence="9" id="KW-0066">ATP synthesis</keyword>
<evidence type="ECO:0000256" key="3">
    <source>
        <dbReference type="ARBA" id="ARBA00022547"/>
    </source>
</evidence>
<dbReference type="RefSeq" id="WP_193111586.1">
    <property type="nucleotide sequence ID" value="NZ_CP041406.1"/>
</dbReference>
<evidence type="ECO:0000256" key="8">
    <source>
        <dbReference type="ARBA" id="ARBA00023136"/>
    </source>
</evidence>
<comment type="similarity">
    <text evidence="1 13">Belongs to the ATPase B chain family.</text>
</comment>
<proteinExistence type="inferred from homology"/>
<keyword evidence="3 13" id="KW-0138">CF(0)</keyword>
<evidence type="ECO:0000256" key="4">
    <source>
        <dbReference type="ARBA" id="ARBA00022692"/>
    </source>
</evidence>
<dbReference type="PANTHER" id="PTHR33445">
    <property type="entry name" value="ATP SYNTHASE SUBUNIT B', CHLOROPLASTIC"/>
    <property type="match status" value="1"/>
</dbReference>
<gene>
    <name evidence="16" type="ORF">FM071_03190</name>
</gene>
<keyword evidence="8 15" id="KW-0472">Membrane</keyword>
<comment type="function">
    <text evidence="11">Component of the F(0) channel, it forms part of the peripheral stalk, linking F(1) to F(0). The b'-subunit is a diverged and duplicated form of b found in plants and photosynthetic bacteria.</text>
</comment>
<keyword evidence="4 13" id="KW-0812">Transmembrane</keyword>
<reference evidence="16 17" key="1">
    <citation type="submission" date="2019-07" db="EMBL/GenBank/DDBJ databases">
        <title>Sulfurimonas paralvinellae sp. nov., a novel mesophilic, hydrogen- and sulfur-oxidizing chemolithoautotroph within the Epsilonproteo- bacteria isolated from a deep-sea hydrothermal vent polychaete nest, reclassification of Thiomicrospira denitrificans as Sulfurimonas denitrificans comb. nov. and emended description of the genus Sulfurimonas.</title>
        <authorList>
            <person name="Wang S."/>
            <person name="Jiang L."/>
            <person name="Shao Z."/>
        </authorList>
    </citation>
    <scope>NUCLEOTIDE SEQUENCE [LARGE SCALE GENOMIC DNA]</scope>
    <source>
        <strain evidence="16 17">GO25</strain>
    </source>
</reference>
<evidence type="ECO:0000313" key="17">
    <source>
        <dbReference type="Proteomes" id="UP000593580"/>
    </source>
</evidence>
<evidence type="ECO:0000256" key="2">
    <source>
        <dbReference type="ARBA" id="ARBA00022448"/>
    </source>
</evidence>
<accession>A0A7M1B6H5</accession>
<feature type="coiled-coil region" evidence="14">
    <location>
        <begin position="60"/>
        <end position="117"/>
    </location>
</feature>
<evidence type="ECO:0000256" key="11">
    <source>
        <dbReference type="ARBA" id="ARBA00025614"/>
    </source>
</evidence>
<dbReference type="GO" id="GO:0045259">
    <property type="term" value="C:proton-transporting ATP synthase complex"/>
    <property type="evidence" value="ECO:0007669"/>
    <property type="project" value="UniProtKB-KW"/>
</dbReference>
<evidence type="ECO:0000256" key="7">
    <source>
        <dbReference type="ARBA" id="ARBA00023065"/>
    </source>
</evidence>
<dbReference type="InterPro" id="IPR050059">
    <property type="entry name" value="ATP_synthase_B_chain"/>
</dbReference>
<keyword evidence="5 13" id="KW-0375">Hydrogen ion transport</keyword>
<dbReference type="Pfam" id="PF00430">
    <property type="entry name" value="ATP-synt_B"/>
    <property type="match status" value="1"/>
</dbReference>
<comment type="subcellular location">
    <subcellularLocation>
        <location evidence="12">Endomembrane system</location>
        <topology evidence="12">Single-pass membrane protein</topology>
    </subcellularLocation>
</comment>
<keyword evidence="2 13" id="KW-0813">Transport</keyword>
<evidence type="ECO:0000256" key="6">
    <source>
        <dbReference type="ARBA" id="ARBA00022989"/>
    </source>
</evidence>
<comment type="function">
    <text evidence="10">F(1)F(0) ATP synthase produces ATP from ADP in the presence of a proton or sodium gradient. F-type ATPases consist of two structural domains, F(1) containing the extramembraneous catalytic core and F(0) containing the membrane proton channel, linked together by a central stalk and a peripheral stalk. During catalysis, ATP synthesis in the catalytic domain of F(1) is coupled via a rotary mechanism of the central stalk subunits to proton translocation.</text>
</comment>
<protein>
    <submittedName>
        <fullName evidence="16">F0F1 ATP synthase subunit B</fullName>
    </submittedName>
</protein>
<dbReference type="GO" id="GO:0046961">
    <property type="term" value="F:proton-transporting ATPase activity, rotational mechanism"/>
    <property type="evidence" value="ECO:0007669"/>
    <property type="project" value="TreeGrafter"/>
</dbReference>
<evidence type="ECO:0000256" key="10">
    <source>
        <dbReference type="ARBA" id="ARBA00025198"/>
    </source>
</evidence>
<evidence type="ECO:0000313" key="16">
    <source>
        <dbReference type="EMBL" id="QOP45339.1"/>
    </source>
</evidence>
<evidence type="ECO:0000256" key="9">
    <source>
        <dbReference type="ARBA" id="ARBA00023310"/>
    </source>
</evidence>
<feature type="transmembrane region" description="Helical" evidence="15">
    <location>
        <begin position="6"/>
        <end position="28"/>
    </location>
</feature>
<dbReference type="GO" id="GO:0015986">
    <property type="term" value="P:proton motive force-driven ATP synthesis"/>
    <property type="evidence" value="ECO:0007669"/>
    <property type="project" value="InterPro"/>
</dbReference>
<evidence type="ECO:0000256" key="1">
    <source>
        <dbReference type="ARBA" id="ARBA00005513"/>
    </source>
</evidence>
<dbReference type="AlphaFoldDB" id="A0A7M1B6H5"/>
<keyword evidence="6 15" id="KW-1133">Transmembrane helix</keyword>
<dbReference type="EMBL" id="CP041406">
    <property type="protein sequence ID" value="QOP45339.1"/>
    <property type="molecule type" value="Genomic_DNA"/>
</dbReference>
<evidence type="ECO:0000256" key="15">
    <source>
        <dbReference type="SAM" id="Phobius"/>
    </source>
</evidence>
<organism evidence="16 17">
    <name type="scientific">Sulfurimonas paralvinellae</name>
    <dbReference type="NCBI Taxonomy" id="317658"/>
    <lineage>
        <taxon>Bacteria</taxon>
        <taxon>Pseudomonadati</taxon>
        <taxon>Campylobacterota</taxon>
        <taxon>Epsilonproteobacteria</taxon>
        <taxon>Campylobacterales</taxon>
        <taxon>Sulfurimonadaceae</taxon>
        <taxon>Sulfurimonas</taxon>
    </lineage>
</organism>
<evidence type="ECO:0000256" key="5">
    <source>
        <dbReference type="ARBA" id="ARBA00022781"/>
    </source>
</evidence>
<evidence type="ECO:0000256" key="13">
    <source>
        <dbReference type="RuleBase" id="RU003848"/>
    </source>
</evidence>
<dbReference type="GO" id="GO:0012505">
    <property type="term" value="C:endomembrane system"/>
    <property type="evidence" value="ECO:0007669"/>
    <property type="project" value="UniProtKB-SubCell"/>
</dbReference>
<sequence>MLDINPILLLATFVVFVSLIAVLNSWLYNPLISFMKKRDEDIKKDLDKVGNNDAEINELHEKAESIIMNAKLEAAALREKVIADAKELADSKLEAKRAELAQEYLEFEQSLAKSKEELTNELMGQVPMFKEALKAKMSQI</sequence>
<evidence type="ECO:0000256" key="14">
    <source>
        <dbReference type="SAM" id="Coils"/>
    </source>
</evidence>
<dbReference type="KEGG" id="spal:FM071_03190"/>
<dbReference type="CDD" id="cd06503">
    <property type="entry name" value="ATP-synt_Fo_b"/>
    <property type="match status" value="1"/>
</dbReference>
<keyword evidence="7 13" id="KW-0406">Ion transport</keyword>
<keyword evidence="14" id="KW-0175">Coiled coil</keyword>